<reference evidence="2" key="1">
    <citation type="submission" date="2007-02" db="EMBL/GenBank/DDBJ databases">
        <title>Complete sequence of Pyrobaculum calidifontis JCM 11548.</title>
        <authorList>
            <consortium name="US DOE Joint Genome Institute"/>
            <person name="Copeland A."/>
            <person name="Lucas S."/>
            <person name="Lapidus A."/>
            <person name="Barry K."/>
            <person name="Glavina del Rio T."/>
            <person name="Dalin E."/>
            <person name="Tice H."/>
            <person name="Pitluck S."/>
            <person name="Chain P."/>
            <person name="Malfatti S."/>
            <person name="Shin M."/>
            <person name="Vergez L."/>
            <person name="Schmutz J."/>
            <person name="Larimer F."/>
            <person name="Land M."/>
            <person name="Hauser L."/>
            <person name="Kyrpides N."/>
            <person name="Mikhailova N."/>
            <person name="Cozen A.E."/>
            <person name="Fitz-Gibbon S.T."/>
            <person name="House C.H."/>
            <person name="Saltikov C."/>
            <person name="Lowe T.M."/>
            <person name="Richardson P."/>
        </authorList>
    </citation>
    <scope>NUCLEOTIDE SEQUENCE [LARGE SCALE GENOMIC DNA]</scope>
    <source>
        <strain evidence="2">JCM 11548</strain>
    </source>
</reference>
<accession>A3MS56</accession>
<dbReference type="KEGG" id="pcl:Pcal_0033"/>
<gene>
    <name evidence="2" type="ordered locus">Pcal_0033</name>
</gene>
<dbReference type="STRING" id="410359.Pcal_0033"/>
<dbReference type="EMBL" id="CP000561">
    <property type="protein sequence ID" value="ABO07473.1"/>
    <property type="molecule type" value="Genomic_DNA"/>
</dbReference>
<proteinExistence type="predicted"/>
<evidence type="ECO:0000256" key="1">
    <source>
        <dbReference type="SAM" id="MobiDB-lite"/>
    </source>
</evidence>
<sequence length="646" mass="69383">MDTKPWLLLALAAALVVIFYLMNTSQTPTVPTPTPTTTATVTPSPTTSTTLTATPTETPKPTATATTTTAPKPSAAPVYIPRLEVELSAPQAVNTTKLPTAVNYTVTLRNVGNGTAVVYVFGKYVEVKPGEVVKLNATATAQAAGILKIAVEVNGTEYAREVYIYYYTPILAAEPAYVEVRKLPTNVTLSVVVKNVGNWTGRLGPIEIPPGGTAAINITAAVNATGTYSLQIGGVEVPITVVYKAPSFEIKTGGPTETEALPGEKYPAWLWIKNVGNATAKLSIDGEERELGPGDAVNITKWIQVDKVGIYKAVFKVEGDLNTTAVHQLSAKIVAVKVEMVLWKPELRRGWPPPNGEDRTSLLLESKTAEVQWGYIITSNASKRTVVVYVEDVQGRDYFTIPPKGSVGRNLTATVQAPGSIAVWVIVNGTKYTYVISTQLVPPKVTIRDVSKIEFRDSREILGLGIKCSGIPIVGTIQRTIDIVEVSGVLAYTTDGKTIEGTVKIRSVDVYTGSYRGIITGTSGRVDIDVDFMGGHHVITTKFRTSPFEITEVLIDGVPGKCDIPTQLIPSIFLSGKPAADNELATQYAFRLVSAFKKGDSDVPQRVEWNGEYVEVVDKGGNVLRVYFGQGEVVIEGPLSARLVIS</sequence>
<protein>
    <submittedName>
        <fullName evidence="2">Uncharacterized protein</fullName>
    </submittedName>
</protein>
<dbReference type="AlphaFoldDB" id="A3MS56"/>
<name>A3MS56_PYRCJ</name>
<keyword evidence="3" id="KW-1185">Reference proteome</keyword>
<evidence type="ECO:0000313" key="3">
    <source>
        <dbReference type="Proteomes" id="UP000001431"/>
    </source>
</evidence>
<dbReference type="Proteomes" id="UP000001431">
    <property type="component" value="Chromosome"/>
</dbReference>
<dbReference type="HOGENOM" id="CLU_431910_0_0_2"/>
<organism evidence="2 3">
    <name type="scientific">Pyrobaculum calidifontis (strain DSM 21063 / JCM 11548 / VA1)</name>
    <dbReference type="NCBI Taxonomy" id="410359"/>
    <lineage>
        <taxon>Archaea</taxon>
        <taxon>Thermoproteota</taxon>
        <taxon>Thermoprotei</taxon>
        <taxon>Thermoproteales</taxon>
        <taxon>Thermoproteaceae</taxon>
        <taxon>Pyrobaculum</taxon>
    </lineage>
</organism>
<evidence type="ECO:0000313" key="2">
    <source>
        <dbReference type="EMBL" id="ABO07473.1"/>
    </source>
</evidence>
<feature type="region of interest" description="Disordered" evidence="1">
    <location>
        <begin position="27"/>
        <end position="71"/>
    </location>
</feature>
<dbReference type="eggNOG" id="arCOG05462">
    <property type="taxonomic scope" value="Archaea"/>
</dbReference>